<name>A0AAD7W560_9TELE</name>
<protein>
    <recommendedName>
        <fullName evidence="4">Secreted protein</fullName>
    </recommendedName>
</protein>
<comment type="caution">
    <text evidence="2">The sequence shown here is derived from an EMBL/GenBank/DDBJ whole genome shotgun (WGS) entry which is preliminary data.</text>
</comment>
<keyword evidence="3" id="KW-1185">Reference proteome</keyword>
<organism evidence="2 3">
    <name type="scientific">Aldrovandia affinis</name>
    <dbReference type="NCBI Taxonomy" id="143900"/>
    <lineage>
        <taxon>Eukaryota</taxon>
        <taxon>Metazoa</taxon>
        <taxon>Chordata</taxon>
        <taxon>Craniata</taxon>
        <taxon>Vertebrata</taxon>
        <taxon>Euteleostomi</taxon>
        <taxon>Actinopterygii</taxon>
        <taxon>Neopterygii</taxon>
        <taxon>Teleostei</taxon>
        <taxon>Notacanthiformes</taxon>
        <taxon>Halosauridae</taxon>
        <taxon>Aldrovandia</taxon>
    </lineage>
</organism>
<dbReference type="EMBL" id="JAINUG010000285">
    <property type="protein sequence ID" value="KAJ8383775.1"/>
    <property type="molecule type" value="Genomic_DNA"/>
</dbReference>
<reference evidence="2" key="1">
    <citation type="journal article" date="2023" name="Science">
        <title>Genome structures resolve the early diversification of teleost fishes.</title>
        <authorList>
            <person name="Parey E."/>
            <person name="Louis A."/>
            <person name="Montfort J."/>
            <person name="Bouchez O."/>
            <person name="Roques C."/>
            <person name="Iampietro C."/>
            <person name="Lluch J."/>
            <person name="Castinel A."/>
            <person name="Donnadieu C."/>
            <person name="Desvignes T."/>
            <person name="Floi Bucao C."/>
            <person name="Jouanno E."/>
            <person name="Wen M."/>
            <person name="Mejri S."/>
            <person name="Dirks R."/>
            <person name="Jansen H."/>
            <person name="Henkel C."/>
            <person name="Chen W.J."/>
            <person name="Zahm M."/>
            <person name="Cabau C."/>
            <person name="Klopp C."/>
            <person name="Thompson A.W."/>
            <person name="Robinson-Rechavi M."/>
            <person name="Braasch I."/>
            <person name="Lecointre G."/>
            <person name="Bobe J."/>
            <person name="Postlethwait J.H."/>
            <person name="Berthelot C."/>
            <person name="Roest Crollius H."/>
            <person name="Guiguen Y."/>
        </authorList>
    </citation>
    <scope>NUCLEOTIDE SEQUENCE</scope>
    <source>
        <strain evidence="2">NC1722</strain>
    </source>
</reference>
<gene>
    <name evidence="2" type="ORF">AAFF_G00214620</name>
</gene>
<dbReference type="AlphaFoldDB" id="A0AAD7W560"/>
<evidence type="ECO:0000256" key="1">
    <source>
        <dbReference type="SAM" id="SignalP"/>
    </source>
</evidence>
<evidence type="ECO:0000313" key="2">
    <source>
        <dbReference type="EMBL" id="KAJ8383775.1"/>
    </source>
</evidence>
<feature type="signal peptide" evidence="1">
    <location>
        <begin position="1"/>
        <end position="26"/>
    </location>
</feature>
<evidence type="ECO:0000313" key="3">
    <source>
        <dbReference type="Proteomes" id="UP001221898"/>
    </source>
</evidence>
<sequence length="102" mass="11345">MGSMQSDMMKLTVLPALCLCLALVSTIDRNPEPCMPTAYKDGYNIFLQRHSVIRCQMLALVFLPTEQQDAKAEGAPRLLPLEQPPSLIHSFSSRSYALSFLS</sequence>
<dbReference type="Proteomes" id="UP001221898">
    <property type="component" value="Unassembled WGS sequence"/>
</dbReference>
<feature type="chain" id="PRO_5042098091" description="Secreted protein" evidence="1">
    <location>
        <begin position="27"/>
        <end position="102"/>
    </location>
</feature>
<accession>A0AAD7W560</accession>
<keyword evidence="1" id="KW-0732">Signal</keyword>
<proteinExistence type="predicted"/>
<evidence type="ECO:0008006" key="4">
    <source>
        <dbReference type="Google" id="ProtNLM"/>
    </source>
</evidence>